<dbReference type="PANTHER" id="PTHR43744:SF12">
    <property type="entry name" value="ABC TRANSPORTER PERMEASE PROTEIN MG189-RELATED"/>
    <property type="match status" value="1"/>
</dbReference>
<feature type="domain" description="ABC transmembrane type-1" evidence="9">
    <location>
        <begin position="91"/>
        <end position="280"/>
    </location>
</feature>
<evidence type="ECO:0000259" key="9">
    <source>
        <dbReference type="PROSITE" id="PS50928"/>
    </source>
</evidence>
<evidence type="ECO:0000259" key="8">
    <source>
        <dbReference type="PROSITE" id="PS50191"/>
    </source>
</evidence>
<protein>
    <submittedName>
        <fullName evidence="10">N-Acetyl-D-glucosamine ABC transport system,permease protein 2</fullName>
    </submittedName>
</protein>
<keyword evidence="11" id="KW-1185">Reference proteome</keyword>
<comment type="caution">
    <text evidence="10">The sequence shown here is derived from an EMBL/GenBank/DDBJ whole genome shotgun (WGS) entry which is preliminary data.</text>
</comment>
<evidence type="ECO:0000256" key="5">
    <source>
        <dbReference type="ARBA" id="ARBA00022989"/>
    </source>
</evidence>
<proteinExistence type="inferred from homology"/>
<comment type="subcellular location">
    <subcellularLocation>
        <location evidence="1 7">Cell membrane</location>
        <topology evidence="1 7">Multi-pass membrane protein</topology>
    </subcellularLocation>
</comment>
<feature type="domain" description="CRAL-TRIO" evidence="8">
    <location>
        <begin position="81"/>
        <end position="248"/>
    </location>
</feature>
<keyword evidence="6 7" id="KW-0472">Membrane</keyword>
<evidence type="ECO:0000256" key="3">
    <source>
        <dbReference type="ARBA" id="ARBA00022475"/>
    </source>
</evidence>
<dbReference type="CDD" id="cd06261">
    <property type="entry name" value="TM_PBP2"/>
    <property type="match status" value="1"/>
</dbReference>
<evidence type="ECO:0000256" key="1">
    <source>
        <dbReference type="ARBA" id="ARBA00004651"/>
    </source>
</evidence>
<organism evidence="10 11">
    <name type="scientific">Caloramator australicus RC3</name>
    <dbReference type="NCBI Taxonomy" id="857293"/>
    <lineage>
        <taxon>Bacteria</taxon>
        <taxon>Bacillati</taxon>
        <taxon>Bacillota</taxon>
        <taxon>Clostridia</taxon>
        <taxon>Eubacteriales</taxon>
        <taxon>Clostridiaceae</taxon>
        <taxon>Caloramator</taxon>
    </lineage>
</organism>
<evidence type="ECO:0000256" key="7">
    <source>
        <dbReference type="RuleBase" id="RU363032"/>
    </source>
</evidence>
<feature type="transmembrane region" description="Helical" evidence="7">
    <location>
        <begin position="27"/>
        <end position="48"/>
    </location>
</feature>
<evidence type="ECO:0000256" key="2">
    <source>
        <dbReference type="ARBA" id="ARBA00022448"/>
    </source>
</evidence>
<dbReference type="PROSITE" id="PS50928">
    <property type="entry name" value="ABC_TM1"/>
    <property type="match status" value="1"/>
</dbReference>
<dbReference type="InterPro" id="IPR001251">
    <property type="entry name" value="CRAL-TRIO_dom"/>
</dbReference>
<evidence type="ECO:0000313" key="11">
    <source>
        <dbReference type="Proteomes" id="UP000007652"/>
    </source>
</evidence>
<dbReference type="Proteomes" id="UP000007652">
    <property type="component" value="Unassembled WGS sequence"/>
</dbReference>
<dbReference type="AlphaFoldDB" id="I7KSQ9"/>
<dbReference type="GO" id="GO:0055085">
    <property type="term" value="P:transmembrane transport"/>
    <property type="evidence" value="ECO:0007669"/>
    <property type="project" value="InterPro"/>
</dbReference>
<dbReference type="SUPFAM" id="SSF161098">
    <property type="entry name" value="MetI-like"/>
    <property type="match status" value="1"/>
</dbReference>
<name>I7KSQ9_9CLOT</name>
<gene>
    <name evidence="10" type="ORF">CAAU_0589</name>
</gene>
<dbReference type="Gene3D" id="1.10.3720.10">
    <property type="entry name" value="MetI-like"/>
    <property type="match status" value="1"/>
</dbReference>
<evidence type="ECO:0000256" key="6">
    <source>
        <dbReference type="ARBA" id="ARBA00023136"/>
    </source>
</evidence>
<dbReference type="eggNOG" id="COG0395">
    <property type="taxonomic scope" value="Bacteria"/>
</dbReference>
<feature type="transmembrane region" description="Helical" evidence="7">
    <location>
        <begin position="90"/>
        <end position="115"/>
    </location>
</feature>
<keyword evidence="4 7" id="KW-0812">Transmembrane</keyword>
<feature type="transmembrane region" description="Helical" evidence="7">
    <location>
        <begin position="259"/>
        <end position="279"/>
    </location>
</feature>
<feature type="transmembrane region" description="Helical" evidence="7">
    <location>
        <begin position="162"/>
        <end position="180"/>
    </location>
</feature>
<dbReference type="Pfam" id="PF00528">
    <property type="entry name" value="BPD_transp_1"/>
    <property type="match status" value="1"/>
</dbReference>
<comment type="similarity">
    <text evidence="7">Belongs to the binding-protein-dependent transport system permease family.</text>
</comment>
<feature type="transmembrane region" description="Helical" evidence="7">
    <location>
        <begin position="201"/>
        <end position="223"/>
    </location>
</feature>
<feature type="transmembrane region" description="Helical" evidence="7">
    <location>
        <begin position="127"/>
        <end position="150"/>
    </location>
</feature>
<keyword evidence="5 7" id="KW-1133">Transmembrane helix</keyword>
<evidence type="ECO:0000256" key="4">
    <source>
        <dbReference type="ARBA" id="ARBA00022692"/>
    </source>
</evidence>
<dbReference type="RefSeq" id="WP_008907952.1">
    <property type="nucleotide sequence ID" value="NZ_CAKP01000024.1"/>
</dbReference>
<dbReference type="PANTHER" id="PTHR43744">
    <property type="entry name" value="ABC TRANSPORTER PERMEASE PROTEIN MG189-RELATED-RELATED"/>
    <property type="match status" value="1"/>
</dbReference>
<dbReference type="PROSITE" id="PS50191">
    <property type="entry name" value="CRAL_TRIO"/>
    <property type="match status" value="1"/>
</dbReference>
<dbReference type="InterPro" id="IPR000515">
    <property type="entry name" value="MetI-like"/>
</dbReference>
<dbReference type="EMBL" id="CAKP01000024">
    <property type="protein sequence ID" value="CCJ32673.1"/>
    <property type="molecule type" value="Genomic_DNA"/>
</dbReference>
<evidence type="ECO:0000313" key="10">
    <source>
        <dbReference type="EMBL" id="CCJ32673.1"/>
    </source>
</evidence>
<dbReference type="GO" id="GO:0005886">
    <property type="term" value="C:plasma membrane"/>
    <property type="evidence" value="ECO:0007669"/>
    <property type="project" value="UniProtKB-SubCell"/>
</dbReference>
<accession>I7KSQ9</accession>
<keyword evidence="2 7" id="KW-0813">Transport</keyword>
<dbReference type="STRING" id="857293.CAAU_0589"/>
<sequence>MQKLETGKTAKINFTKSYKNKKQLEKILLFSVAVILATFWLLPLLWIVSTAFKPESDVIDPIVRWIPKRVTLDNFRIIFSDKENAPILRWFFNSLFIALSHTILILLFDSLAAFAYARLKFKYKETIYWTMMATMMIPGVINFIPAYVIVDKLGWIDTPAAMIFPGLGGVFGVFLLRQFFEGIPKDLDEAALIDGASYFTIYFRIILPLSKPALMTLAVFTFMGNWNDFLWPILVTNDAANRTLPAGLAIFQGTYIHNYGILMAGALISAVPPILLFLLGQKYFVKGIALSGLKE</sequence>
<keyword evidence="3" id="KW-1003">Cell membrane</keyword>
<dbReference type="InterPro" id="IPR035906">
    <property type="entry name" value="MetI-like_sf"/>
</dbReference>
<reference evidence="10 11" key="1">
    <citation type="journal article" date="2011" name="J. Bacteriol.">
        <title>Draft genome sequence of Caloramator australicus strain RC3T, a thermoanaerobe from the Great Artesian Basin of Australia.</title>
        <authorList>
            <person name="Ogg C.D."/>
            <person name="Patel B.K.C."/>
        </authorList>
    </citation>
    <scope>NUCLEOTIDE SEQUENCE [LARGE SCALE GENOMIC DNA]</scope>
    <source>
        <strain evidence="10 11">RC3</strain>
    </source>
</reference>